<dbReference type="GO" id="GO:0034599">
    <property type="term" value="P:cellular response to oxidative stress"/>
    <property type="evidence" value="ECO:0007669"/>
    <property type="project" value="TreeGrafter"/>
</dbReference>
<dbReference type="CDD" id="cd00340">
    <property type="entry name" value="GSH_Peroxidase"/>
    <property type="match status" value="1"/>
</dbReference>
<proteinExistence type="inferred from homology"/>
<protein>
    <recommendedName>
        <fullName evidence="5">Glutathione peroxidase</fullName>
    </recommendedName>
</protein>
<dbReference type="Pfam" id="PF00255">
    <property type="entry name" value="GSHPx"/>
    <property type="match status" value="1"/>
</dbReference>
<feature type="active site" evidence="4">
    <location>
        <position position="35"/>
    </location>
</feature>
<dbReference type="InterPro" id="IPR036249">
    <property type="entry name" value="Thioredoxin-like_sf"/>
</dbReference>
<dbReference type="PIRSF" id="PIRSF000303">
    <property type="entry name" value="Glutathion_perox"/>
    <property type="match status" value="1"/>
</dbReference>
<dbReference type="PROSITE" id="PS00460">
    <property type="entry name" value="GLUTATHIONE_PEROXID_1"/>
    <property type="match status" value="1"/>
</dbReference>
<evidence type="ECO:0000313" key="7">
    <source>
        <dbReference type="Proteomes" id="UP000006377"/>
    </source>
</evidence>
<dbReference type="EMBL" id="CP000774">
    <property type="protein sequence ID" value="ABS61893.1"/>
    <property type="molecule type" value="Genomic_DNA"/>
</dbReference>
<dbReference type="PANTHER" id="PTHR11592:SF78">
    <property type="entry name" value="GLUTATHIONE PEROXIDASE"/>
    <property type="match status" value="1"/>
</dbReference>
<evidence type="ECO:0000256" key="4">
    <source>
        <dbReference type="PIRSR" id="PIRSR000303-1"/>
    </source>
</evidence>
<dbReference type="InterPro" id="IPR029759">
    <property type="entry name" value="GPX_AS"/>
</dbReference>
<dbReference type="HOGENOM" id="CLU_029507_1_2_5"/>
<organism evidence="6 7">
    <name type="scientific">Parvibaculum lavamentivorans (strain DS-1 / DSM 13023 / NCIMB 13966)</name>
    <dbReference type="NCBI Taxonomy" id="402881"/>
    <lineage>
        <taxon>Bacteria</taxon>
        <taxon>Pseudomonadati</taxon>
        <taxon>Pseudomonadota</taxon>
        <taxon>Alphaproteobacteria</taxon>
        <taxon>Hyphomicrobiales</taxon>
        <taxon>Parvibaculaceae</taxon>
        <taxon>Parvibaculum</taxon>
    </lineage>
</organism>
<accession>A7HPR0</accession>
<dbReference type="PANTHER" id="PTHR11592">
    <property type="entry name" value="GLUTATHIONE PEROXIDASE"/>
    <property type="match status" value="1"/>
</dbReference>
<reference evidence="6 7" key="1">
    <citation type="journal article" date="2011" name="Stand. Genomic Sci.">
        <title>Complete genome sequence of Parvibaculum lavamentivorans type strain (DS-1(T)).</title>
        <authorList>
            <person name="Schleheck D."/>
            <person name="Weiss M."/>
            <person name="Pitluck S."/>
            <person name="Bruce D."/>
            <person name="Land M.L."/>
            <person name="Han S."/>
            <person name="Saunders E."/>
            <person name="Tapia R."/>
            <person name="Detter C."/>
            <person name="Brettin T."/>
            <person name="Han J."/>
            <person name="Woyke T."/>
            <person name="Goodwin L."/>
            <person name="Pennacchio L."/>
            <person name="Nolan M."/>
            <person name="Cook A.M."/>
            <person name="Kjelleberg S."/>
            <person name="Thomas T."/>
        </authorList>
    </citation>
    <scope>NUCLEOTIDE SEQUENCE [LARGE SCALE GENOMIC DNA]</scope>
    <source>
        <strain evidence="7">DS-1 / DSM 13023 / NCIMB 13966</strain>
    </source>
</reference>
<dbReference type="KEGG" id="pla:Plav_0270"/>
<dbReference type="eggNOG" id="COG0386">
    <property type="taxonomic scope" value="Bacteria"/>
</dbReference>
<dbReference type="SUPFAM" id="SSF52833">
    <property type="entry name" value="Thioredoxin-like"/>
    <property type="match status" value="1"/>
</dbReference>
<keyword evidence="7" id="KW-1185">Reference proteome</keyword>
<gene>
    <name evidence="6" type="ordered locus">Plav_0270</name>
</gene>
<keyword evidence="2 5" id="KW-0575">Peroxidase</keyword>
<dbReference type="AlphaFoldDB" id="A7HPR0"/>
<name>A7HPR0_PARL1</name>
<evidence type="ECO:0000256" key="3">
    <source>
        <dbReference type="ARBA" id="ARBA00023002"/>
    </source>
</evidence>
<dbReference type="GO" id="GO:0004601">
    <property type="term" value="F:peroxidase activity"/>
    <property type="evidence" value="ECO:0007669"/>
    <property type="project" value="UniProtKB-KW"/>
</dbReference>
<evidence type="ECO:0000256" key="1">
    <source>
        <dbReference type="ARBA" id="ARBA00006926"/>
    </source>
</evidence>
<dbReference type="InterPro" id="IPR000889">
    <property type="entry name" value="Glutathione_peroxidase"/>
</dbReference>
<sequence length="158" mass="17757">MSAYEFEFRTIKGEALPLSRFSGKPILIVNTASRCGFTPQYRELEGLWERYRARGLTIIGVPSNDFGAQEPGTEEEIVEFCEVNYSITFPLTAKQQVVGAEAHPFYLWVSEVAGEDARPRWNFHKYLVGPDGALAGIYPSKVSPLDKILVDEIERLLA</sequence>
<evidence type="ECO:0000313" key="6">
    <source>
        <dbReference type="EMBL" id="ABS61893.1"/>
    </source>
</evidence>
<dbReference type="RefSeq" id="WP_011995184.1">
    <property type="nucleotide sequence ID" value="NC_009719.1"/>
</dbReference>
<dbReference type="PROSITE" id="PS51355">
    <property type="entry name" value="GLUTATHIONE_PEROXID_3"/>
    <property type="match status" value="1"/>
</dbReference>
<keyword evidence="3 5" id="KW-0560">Oxidoreductase</keyword>
<dbReference type="STRING" id="402881.Plav_0270"/>
<comment type="similarity">
    <text evidence="1 5">Belongs to the glutathione peroxidase family.</text>
</comment>
<dbReference type="Proteomes" id="UP000006377">
    <property type="component" value="Chromosome"/>
</dbReference>
<dbReference type="PRINTS" id="PR01011">
    <property type="entry name" value="GLUTPROXDASE"/>
</dbReference>
<evidence type="ECO:0000256" key="5">
    <source>
        <dbReference type="RuleBase" id="RU000499"/>
    </source>
</evidence>
<dbReference type="Gene3D" id="3.40.30.10">
    <property type="entry name" value="Glutaredoxin"/>
    <property type="match status" value="1"/>
</dbReference>
<evidence type="ECO:0000256" key="2">
    <source>
        <dbReference type="ARBA" id="ARBA00022559"/>
    </source>
</evidence>